<proteinExistence type="predicted"/>
<sequence>MTGSRGVVVEIDGPNRTESSRARRRLAERSSTLGKMETIERNQVCGRRRLRWPKPSVDGGQARMFTSGRSTMRMAVVVG</sequence>
<accession>A0AAX6HAM0</accession>
<evidence type="ECO:0000313" key="3">
    <source>
        <dbReference type="Proteomes" id="UP001140949"/>
    </source>
</evidence>
<protein>
    <submittedName>
        <fullName evidence="2">Uncharacterized protein</fullName>
    </submittedName>
</protein>
<keyword evidence="3" id="KW-1185">Reference proteome</keyword>
<reference evidence="2" key="1">
    <citation type="journal article" date="2023" name="GigaByte">
        <title>Genome assembly of the bearded iris, Iris pallida Lam.</title>
        <authorList>
            <person name="Bruccoleri R.E."/>
            <person name="Oakeley E.J."/>
            <person name="Faust A.M.E."/>
            <person name="Altorfer M."/>
            <person name="Dessus-Babus S."/>
            <person name="Burckhardt D."/>
            <person name="Oertli M."/>
            <person name="Naumann U."/>
            <person name="Petersen F."/>
            <person name="Wong J."/>
        </authorList>
    </citation>
    <scope>NUCLEOTIDE SEQUENCE</scope>
    <source>
        <strain evidence="2">GSM-AAB239-AS_SAM_17_03QT</strain>
    </source>
</reference>
<dbReference type="Proteomes" id="UP001140949">
    <property type="component" value="Unassembled WGS sequence"/>
</dbReference>
<name>A0AAX6HAM0_IRIPA</name>
<evidence type="ECO:0000313" key="2">
    <source>
        <dbReference type="EMBL" id="KAJ6837435.1"/>
    </source>
</evidence>
<dbReference type="EMBL" id="JANAVB010011397">
    <property type="protein sequence ID" value="KAJ6837435.1"/>
    <property type="molecule type" value="Genomic_DNA"/>
</dbReference>
<feature type="compositionally biased region" description="Basic and acidic residues" evidence="1">
    <location>
        <begin position="13"/>
        <end position="28"/>
    </location>
</feature>
<gene>
    <name evidence="2" type="ORF">M6B38_120820</name>
</gene>
<organism evidence="2 3">
    <name type="scientific">Iris pallida</name>
    <name type="common">Sweet iris</name>
    <dbReference type="NCBI Taxonomy" id="29817"/>
    <lineage>
        <taxon>Eukaryota</taxon>
        <taxon>Viridiplantae</taxon>
        <taxon>Streptophyta</taxon>
        <taxon>Embryophyta</taxon>
        <taxon>Tracheophyta</taxon>
        <taxon>Spermatophyta</taxon>
        <taxon>Magnoliopsida</taxon>
        <taxon>Liliopsida</taxon>
        <taxon>Asparagales</taxon>
        <taxon>Iridaceae</taxon>
        <taxon>Iridoideae</taxon>
        <taxon>Irideae</taxon>
        <taxon>Iris</taxon>
    </lineage>
</organism>
<feature type="region of interest" description="Disordered" evidence="1">
    <location>
        <begin position="1"/>
        <end position="28"/>
    </location>
</feature>
<reference evidence="2" key="2">
    <citation type="submission" date="2023-04" db="EMBL/GenBank/DDBJ databases">
        <authorList>
            <person name="Bruccoleri R.E."/>
            <person name="Oakeley E.J."/>
            <person name="Faust A.-M."/>
            <person name="Dessus-Babus S."/>
            <person name="Altorfer M."/>
            <person name="Burckhardt D."/>
            <person name="Oertli M."/>
            <person name="Naumann U."/>
            <person name="Petersen F."/>
            <person name="Wong J."/>
        </authorList>
    </citation>
    <scope>NUCLEOTIDE SEQUENCE</scope>
    <source>
        <strain evidence="2">GSM-AAB239-AS_SAM_17_03QT</strain>
        <tissue evidence="2">Leaf</tissue>
    </source>
</reference>
<comment type="caution">
    <text evidence="2">The sequence shown here is derived from an EMBL/GenBank/DDBJ whole genome shotgun (WGS) entry which is preliminary data.</text>
</comment>
<dbReference type="AlphaFoldDB" id="A0AAX6HAM0"/>
<evidence type="ECO:0000256" key="1">
    <source>
        <dbReference type="SAM" id="MobiDB-lite"/>
    </source>
</evidence>